<evidence type="ECO:0000256" key="6">
    <source>
        <dbReference type="ARBA" id="ARBA00022723"/>
    </source>
</evidence>
<dbReference type="GO" id="GO:0003700">
    <property type="term" value="F:DNA-binding transcription factor activity"/>
    <property type="evidence" value="ECO:0007669"/>
    <property type="project" value="InterPro"/>
</dbReference>
<dbReference type="PANTHER" id="PTHR33202">
    <property type="entry name" value="ZINC UPTAKE REGULATION PROTEIN"/>
    <property type="match status" value="1"/>
</dbReference>
<dbReference type="GO" id="GO:0000976">
    <property type="term" value="F:transcription cis-regulatory region binding"/>
    <property type="evidence" value="ECO:0007669"/>
    <property type="project" value="TreeGrafter"/>
</dbReference>
<feature type="binding site" evidence="11">
    <location>
        <position position="126"/>
    </location>
    <ligand>
        <name>Zn(2+)</name>
        <dbReference type="ChEBI" id="CHEBI:29105"/>
    </ligand>
</feature>
<feature type="binding site" evidence="11">
    <location>
        <position position="83"/>
    </location>
    <ligand>
        <name>Zn(2+)</name>
        <dbReference type="ChEBI" id="CHEBI:29105"/>
    </ligand>
</feature>
<keyword evidence="10" id="KW-0804">Transcription</keyword>
<dbReference type="Gene3D" id="1.10.10.10">
    <property type="entry name" value="Winged helix-like DNA-binding domain superfamily/Winged helix DNA-binding domain"/>
    <property type="match status" value="1"/>
</dbReference>
<evidence type="ECO:0000256" key="2">
    <source>
        <dbReference type="ARBA" id="ARBA00007957"/>
    </source>
</evidence>
<keyword evidence="8" id="KW-0805">Transcription regulation</keyword>
<dbReference type="STRING" id="40571.SAMN05660733_07418"/>
<evidence type="ECO:0000313" key="13">
    <source>
        <dbReference type="Proteomes" id="UP000192840"/>
    </source>
</evidence>
<feature type="binding site" evidence="11">
    <location>
        <position position="86"/>
    </location>
    <ligand>
        <name>Zn(2+)</name>
        <dbReference type="ChEBI" id="CHEBI:29105"/>
    </ligand>
</feature>
<dbReference type="SUPFAM" id="SSF46785">
    <property type="entry name" value="Winged helix' DNA-binding domain"/>
    <property type="match status" value="1"/>
</dbReference>
<dbReference type="PANTHER" id="PTHR33202:SF2">
    <property type="entry name" value="FERRIC UPTAKE REGULATION PROTEIN"/>
    <property type="match status" value="1"/>
</dbReference>
<evidence type="ECO:0000256" key="5">
    <source>
        <dbReference type="ARBA" id="ARBA00022491"/>
    </source>
</evidence>
<comment type="similarity">
    <text evidence="2">Belongs to the Fur family.</text>
</comment>
<evidence type="ECO:0000313" key="12">
    <source>
        <dbReference type="EMBL" id="SMD23882.1"/>
    </source>
</evidence>
<evidence type="ECO:0000256" key="9">
    <source>
        <dbReference type="ARBA" id="ARBA00023125"/>
    </source>
</evidence>
<evidence type="ECO:0000256" key="3">
    <source>
        <dbReference type="ARBA" id="ARBA00011738"/>
    </source>
</evidence>
<dbReference type="InterPro" id="IPR002481">
    <property type="entry name" value="FUR"/>
</dbReference>
<dbReference type="InterPro" id="IPR043135">
    <property type="entry name" value="Fur_C"/>
</dbReference>
<comment type="subunit">
    <text evidence="3">Homodimer.</text>
</comment>
<evidence type="ECO:0000256" key="7">
    <source>
        <dbReference type="ARBA" id="ARBA00022833"/>
    </source>
</evidence>
<sequence length="127" mass="14445">MNQSQQIINMRFVLAVLGRDGAFIRAHELHRRIHDLGRPIGMSTVYRALRDLVKRELVDVMVGEHSQRWYRRCSSRPHHHLVCSMCHSTVEIPAHSSPLPAWVTEEATGFTDVVVRVTITGTCAECT</sequence>
<dbReference type="GO" id="GO:0008270">
    <property type="term" value="F:zinc ion binding"/>
    <property type="evidence" value="ECO:0007669"/>
    <property type="project" value="TreeGrafter"/>
</dbReference>
<evidence type="ECO:0000256" key="10">
    <source>
        <dbReference type="ARBA" id="ARBA00023163"/>
    </source>
</evidence>
<protein>
    <submittedName>
        <fullName evidence="12">Fur family transcriptional regulator, ferric uptake regulator</fullName>
    </submittedName>
</protein>
<dbReference type="OrthoDB" id="8659436at2"/>
<evidence type="ECO:0000256" key="8">
    <source>
        <dbReference type="ARBA" id="ARBA00023015"/>
    </source>
</evidence>
<keyword evidence="6 11" id="KW-0479">Metal-binding</keyword>
<name>A0A1W2FQ90_9PSEU</name>
<proteinExistence type="inferred from homology"/>
<keyword evidence="7 11" id="KW-0862">Zinc</keyword>
<reference evidence="13" key="1">
    <citation type="submission" date="2017-04" db="EMBL/GenBank/DDBJ databases">
        <authorList>
            <person name="Varghese N."/>
            <person name="Submissions S."/>
        </authorList>
    </citation>
    <scope>NUCLEOTIDE SEQUENCE [LARGE SCALE GENOMIC DNA]</scope>
    <source>
        <strain evidence="13">DSM 44073</strain>
    </source>
</reference>
<keyword evidence="9" id="KW-0238">DNA-binding</keyword>
<accession>A0A1W2FQ90</accession>
<evidence type="ECO:0000256" key="11">
    <source>
        <dbReference type="PIRSR" id="PIRSR602481-1"/>
    </source>
</evidence>
<keyword evidence="5" id="KW-0678">Repressor</keyword>
<dbReference type="GO" id="GO:1900376">
    <property type="term" value="P:regulation of secondary metabolite biosynthetic process"/>
    <property type="evidence" value="ECO:0007669"/>
    <property type="project" value="TreeGrafter"/>
</dbReference>
<keyword evidence="13" id="KW-1185">Reference proteome</keyword>
<keyword evidence="4" id="KW-0963">Cytoplasm</keyword>
<feature type="binding site" evidence="11">
    <location>
        <position position="123"/>
    </location>
    <ligand>
        <name>Zn(2+)</name>
        <dbReference type="ChEBI" id="CHEBI:29105"/>
    </ligand>
</feature>
<dbReference type="EMBL" id="FWYC01000020">
    <property type="protein sequence ID" value="SMD23882.1"/>
    <property type="molecule type" value="Genomic_DNA"/>
</dbReference>
<dbReference type="AlphaFoldDB" id="A0A1W2FQ90"/>
<dbReference type="GO" id="GO:0045892">
    <property type="term" value="P:negative regulation of DNA-templated transcription"/>
    <property type="evidence" value="ECO:0007669"/>
    <property type="project" value="TreeGrafter"/>
</dbReference>
<dbReference type="InterPro" id="IPR036388">
    <property type="entry name" value="WH-like_DNA-bd_sf"/>
</dbReference>
<comment type="subcellular location">
    <subcellularLocation>
        <location evidence="1">Cytoplasm</location>
    </subcellularLocation>
</comment>
<evidence type="ECO:0000256" key="4">
    <source>
        <dbReference type="ARBA" id="ARBA00022490"/>
    </source>
</evidence>
<organism evidence="12 13">
    <name type="scientific">Lentzea albidocapillata</name>
    <dbReference type="NCBI Taxonomy" id="40571"/>
    <lineage>
        <taxon>Bacteria</taxon>
        <taxon>Bacillati</taxon>
        <taxon>Actinomycetota</taxon>
        <taxon>Actinomycetes</taxon>
        <taxon>Pseudonocardiales</taxon>
        <taxon>Pseudonocardiaceae</taxon>
        <taxon>Lentzea</taxon>
    </lineage>
</organism>
<dbReference type="eggNOG" id="COG0735">
    <property type="taxonomic scope" value="Bacteria"/>
</dbReference>
<dbReference type="GO" id="GO:0005829">
    <property type="term" value="C:cytosol"/>
    <property type="evidence" value="ECO:0007669"/>
    <property type="project" value="TreeGrafter"/>
</dbReference>
<dbReference type="InterPro" id="IPR036390">
    <property type="entry name" value="WH_DNA-bd_sf"/>
</dbReference>
<dbReference type="RefSeq" id="WP_051771108.1">
    <property type="nucleotide sequence ID" value="NZ_FWYC01000020.1"/>
</dbReference>
<dbReference type="Pfam" id="PF01475">
    <property type="entry name" value="FUR"/>
    <property type="match status" value="1"/>
</dbReference>
<gene>
    <name evidence="12" type="ORF">SAMN05660733_07418</name>
</gene>
<evidence type="ECO:0000256" key="1">
    <source>
        <dbReference type="ARBA" id="ARBA00004496"/>
    </source>
</evidence>
<comment type="cofactor">
    <cofactor evidence="11">
        <name>Zn(2+)</name>
        <dbReference type="ChEBI" id="CHEBI:29105"/>
    </cofactor>
    <text evidence="11">Binds 1 zinc ion per subunit.</text>
</comment>
<dbReference type="Proteomes" id="UP000192840">
    <property type="component" value="Unassembled WGS sequence"/>
</dbReference>
<dbReference type="Gene3D" id="3.30.1490.190">
    <property type="match status" value="1"/>
</dbReference>